<evidence type="ECO:0000313" key="3">
    <source>
        <dbReference type="Proteomes" id="UP000054375"/>
    </source>
</evidence>
<keyword evidence="3" id="KW-1185">Reference proteome</keyword>
<evidence type="ECO:0000313" key="2">
    <source>
        <dbReference type="EMBL" id="KUN71726.1"/>
    </source>
</evidence>
<protein>
    <submittedName>
        <fullName evidence="2">Uncharacterized protein</fullName>
    </submittedName>
</protein>
<gene>
    <name evidence="2" type="ORF">AQJ54_02935</name>
</gene>
<dbReference type="Proteomes" id="UP000054375">
    <property type="component" value="Unassembled WGS sequence"/>
</dbReference>
<feature type="compositionally biased region" description="Pro residues" evidence="1">
    <location>
        <begin position="1"/>
        <end position="55"/>
    </location>
</feature>
<feature type="region of interest" description="Disordered" evidence="1">
    <location>
        <begin position="1"/>
        <end position="62"/>
    </location>
</feature>
<dbReference type="EMBL" id="LMWV01000002">
    <property type="protein sequence ID" value="KUN71726.1"/>
    <property type="molecule type" value="Genomic_DNA"/>
</dbReference>
<name>A0A117R561_9ACTN</name>
<sequence>MPPPYGHPAPPLYGHPAPPPYGHPAPPPYGHPVAPPPYSQPAPPPYPQQPQPPSEGPEFMAVDRHNSIVVDSAGVAFEDHGRSAEFPWHEIRSVHYKAGPNGKTLMMAVIHLDGRFYECVVDAKGRDLLGRWFAQLAPVLGHYRPLG</sequence>
<accession>A0A117R561</accession>
<comment type="caution">
    <text evidence="2">The sequence shown here is derived from an EMBL/GenBank/DDBJ whole genome shotgun (WGS) entry which is preliminary data.</text>
</comment>
<organism evidence="2 3">
    <name type="scientific">Streptomyces griseorubiginosus</name>
    <dbReference type="NCBI Taxonomy" id="67304"/>
    <lineage>
        <taxon>Bacteria</taxon>
        <taxon>Bacillati</taxon>
        <taxon>Actinomycetota</taxon>
        <taxon>Actinomycetes</taxon>
        <taxon>Kitasatosporales</taxon>
        <taxon>Streptomycetaceae</taxon>
        <taxon>Streptomyces</taxon>
    </lineage>
</organism>
<evidence type="ECO:0000256" key="1">
    <source>
        <dbReference type="SAM" id="MobiDB-lite"/>
    </source>
</evidence>
<dbReference type="AlphaFoldDB" id="A0A117R561"/>
<dbReference type="RefSeq" id="WP_062233582.1">
    <property type="nucleotide sequence ID" value="NZ_JBHUVV010000009.1"/>
</dbReference>
<reference evidence="2 3" key="1">
    <citation type="submission" date="2015-10" db="EMBL/GenBank/DDBJ databases">
        <title>Draft genome sequence of Streptomyces griseorubiginosus DSM 40469, type strain for the species Streptomyces griseorubiginosus.</title>
        <authorList>
            <person name="Ruckert C."/>
            <person name="Winkler A."/>
            <person name="Kalinowski J."/>
            <person name="Kampfer P."/>
            <person name="Glaeser S."/>
        </authorList>
    </citation>
    <scope>NUCLEOTIDE SEQUENCE [LARGE SCALE GENOMIC DNA]</scope>
    <source>
        <strain evidence="2 3">DSM 40469</strain>
    </source>
</reference>
<proteinExistence type="predicted"/>